<evidence type="ECO:0000313" key="2">
    <source>
        <dbReference type="Proteomes" id="UP000694397"/>
    </source>
</evidence>
<protein>
    <submittedName>
        <fullName evidence="1">Uncharacterized protein</fullName>
    </submittedName>
</protein>
<keyword evidence="2" id="KW-1185">Reference proteome</keyword>
<organism evidence="1 2">
    <name type="scientific">Scleropages formosus</name>
    <name type="common">Asian bonytongue</name>
    <name type="synonym">Osteoglossum formosum</name>
    <dbReference type="NCBI Taxonomy" id="113540"/>
    <lineage>
        <taxon>Eukaryota</taxon>
        <taxon>Metazoa</taxon>
        <taxon>Chordata</taxon>
        <taxon>Craniata</taxon>
        <taxon>Vertebrata</taxon>
        <taxon>Euteleostomi</taxon>
        <taxon>Actinopterygii</taxon>
        <taxon>Neopterygii</taxon>
        <taxon>Teleostei</taxon>
        <taxon>Osteoglossocephala</taxon>
        <taxon>Osteoglossomorpha</taxon>
        <taxon>Osteoglossiformes</taxon>
        <taxon>Osteoglossidae</taxon>
        <taxon>Scleropages</taxon>
    </lineage>
</organism>
<name>A0A8C9SS64_SCLFO</name>
<reference evidence="1" key="2">
    <citation type="submission" date="2025-08" db="UniProtKB">
        <authorList>
            <consortium name="Ensembl"/>
        </authorList>
    </citation>
    <scope>IDENTIFICATION</scope>
</reference>
<reference evidence="1" key="3">
    <citation type="submission" date="2025-09" db="UniProtKB">
        <authorList>
            <consortium name="Ensembl"/>
        </authorList>
    </citation>
    <scope>IDENTIFICATION</scope>
</reference>
<evidence type="ECO:0000313" key="1">
    <source>
        <dbReference type="Ensembl" id="ENSSFOP00015041102.1"/>
    </source>
</evidence>
<dbReference type="GeneTree" id="ENSGT01060000253712"/>
<reference evidence="1 2" key="1">
    <citation type="submission" date="2019-04" db="EMBL/GenBank/DDBJ databases">
        <authorList>
            <consortium name="Wellcome Sanger Institute Data Sharing"/>
        </authorList>
    </citation>
    <scope>NUCLEOTIDE SEQUENCE [LARGE SCALE GENOMIC DNA]</scope>
</reference>
<dbReference type="Ensembl" id="ENSSFOT00015043905.1">
    <property type="protein sequence ID" value="ENSSFOP00015041102.1"/>
    <property type="gene ID" value="ENSSFOG00015026285.1"/>
</dbReference>
<sequence length="415" mass="48217">MIITSDFSTSFSKKLQEFFSSLLISTKCKWLTNSLDVRAWDDPLLVSVLKGQNVKGERHHRGKREVLHEPVVVVEARVQKLKEENKFRELSRYLRAVRSDNKVQLRSMKDHVPFYLCKAGDYFGAMNCFFASSSQTCCVACRLSPAHFVMYMKTLVTGRMPAGSDPILSTQWEAAKDSNLPKKSDVIKCALRIMNWNITVFMDPDCWVTLVEVACSDVMTHDGSLVLKSFQLPDTSFLLWSRTSAAAILHEGTKSAEKQIQIPKTFLLQYPRQALLLLVTQALIDRITYRRMMTFLSVVMAFKENAWALRWLYNGLGPETLHVFMSVLLDDLYSERNTHFTRKFELSDEQYIGDFLCYHIQDPRPMTYGTKRYVFDVLHKNWHERDYLWQYYLRMILQQCVSCSSFHTVSTMLFS</sequence>
<dbReference type="OrthoDB" id="266020at2759"/>
<accession>A0A8C9SS64</accession>
<proteinExistence type="predicted"/>
<dbReference type="Proteomes" id="UP000694397">
    <property type="component" value="Chromosome 8"/>
</dbReference>
<dbReference type="AlphaFoldDB" id="A0A8C9SS64"/>